<evidence type="ECO:0000256" key="4">
    <source>
        <dbReference type="ARBA" id="ARBA00023002"/>
    </source>
</evidence>
<accession>A0A165RTV4</accession>
<protein>
    <submittedName>
        <fullName evidence="7">FAD/NAD(P)-binding domain-containing protein</fullName>
    </submittedName>
</protein>
<evidence type="ECO:0000256" key="2">
    <source>
        <dbReference type="ARBA" id="ARBA00022630"/>
    </source>
</evidence>
<dbReference type="PANTHER" id="PTHR13789:SF309">
    <property type="entry name" value="PUTATIVE (AFU_ORTHOLOGUE AFUA_6G14510)-RELATED"/>
    <property type="match status" value="1"/>
</dbReference>
<dbReference type="GO" id="GO:0071949">
    <property type="term" value="F:FAD binding"/>
    <property type="evidence" value="ECO:0007669"/>
    <property type="project" value="InterPro"/>
</dbReference>
<dbReference type="InterPro" id="IPR050493">
    <property type="entry name" value="FAD-dep_Monooxygenase_BioMet"/>
</dbReference>
<keyword evidence="3" id="KW-0274">FAD</keyword>
<evidence type="ECO:0000313" key="8">
    <source>
        <dbReference type="Proteomes" id="UP000076761"/>
    </source>
</evidence>
<dbReference type="AlphaFoldDB" id="A0A165RTV4"/>
<dbReference type="PRINTS" id="PR00420">
    <property type="entry name" value="RNGMNOXGNASE"/>
</dbReference>
<dbReference type="InParanoid" id="A0A165RTV4"/>
<feature type="domain" description="FAD-binding" evidence="6">
    <location>
        <begin position="14"/>
        <end position="186"/>
    </location>
</feature>
<organism evidence="7 8">
    <name type="scientific">Neolentinus lepideus HHB14362 ss-1</name>
    <dbReference type="NCBI Taxonomy" id="1314782"/>
    <lineage>
        <taxon>Eukaryota</taxon>
        <taxon>Fungi</taxon>
        <taxon>Dikarya</taxon>
        <taxon>Basidiomycota</taxon>
        <taxon>Agaricomycotina</taxon>
        <taxon>Agaricomycetes</taxon>
        <taxon>Gloeophyllales</taxon>
        <taxon>Gloeophyllaceae</taxon>
        <taxon>Neolentinus</taxon>
    </lineage>
</organism>
<dbReference type="GO" id="GO:0004497">
    <property type="term" value="F:monooxygenase activity"/>
    <property type="evidence" value="ECO:0007669"/>
    <property type="project" value="UniProtKB-KW"/>
</dbReference>
<keyword evidence="4" id="KW-0560">Oxidoreductase</keyword>
<dbReference type="SUPFAM" id="SSF51905">
    <property type="entry name" value="FAD/NAD(P)-binding domain"/>
    <property type="match status" value="1"/>
</dbReference>
<sequence>MMSKGKTASLPIDFIVVGAGTAGLAAAFGLSRAGHRVTVLEEYGDSKDTAGGVRSPPNMTKIIRGRWGLEEEFEKIAFESENISILNYETGELCGSHRWNEDLMRQAGGMYNFMHLSDLANMLADNARFHGAQIRYNEKVVSMTKGSLKANIKPSVTLASGETLTADVIVGADGPDSTVKHFLLGERPVGKPMGLLMWNTLLPWSALEADPDLTYFSEQKDNFCTFYGDFHSVVTFPVRGPSGDNFAVHVFTPDDGTLQDPGRGSWRKQVPTSMLVNAMHKCDPRLVRLVELGRLPTCVRMFETPPSEDWGTPDTPVILISDAAHALFPGAIQHQSMAIEDAACLSEIFTHLKGHDQIATFLDAFEEVRRPRIEAIRESENYTMRFMTMPPGPLRDVRDENMRVAREAGKGVFDGEDAYEAVLEVFAYDAIDEATDWWMKWGILKERHIGRHDEPLDITIQRTVYE</sequence>
<dbReference type="EMBL" id="KV425579">
    <property type="protein sequence ID" value="KZT24261.1"/>
    <property type="molecule type" value="Genomic_DNA"/>
</dbReference>
<evidence type="ECO:0000313" key="7">
    <source>
        <dbReference type="EMBL" id="KZT24261.1"/>
    </source>
</evidence>
<evidence type="ECO:0000256" key="3">
    <source>
        <dbReference type="ARBA" id="ARBA00022827"/>
    </source>
</evidence>
<dbReference type="Pfam" id="PF01494">
    <property type="entry name" value="FAD_binding_3"/>
    <property type="match status" value="1"/>
</dbReference>
<gene>
    <name evidence="7" type="ORF">NEOLEDRAFT_1135446</name>
</gene>
<comment type="similarity">
    <text evidence="1">Belongs to the paxM FAD-dependent monooxygenase family.</text>
</comment>
<dbReference type="PANTHER" id="PTHR13789">
    <property type="entry name" value="MONOOXYGENASE"/>
    <property type="match status" value="1"/>
</dbReference>
<dbReference type="OrthoDB" id="420606at2759"/>
<reference evidence="7 8" key="1">
    <citation type="journal article" date="2016" name="Mol. Biol. Evol.">
        <title>Comparative Genomics of Early-Diverging Mushroom-Forming Fungi Provides Insights into the Origins of Lignocellulose Decay Capabilities.</title>
        <authorList>
            <person name="Nagy L.G."/>
            <person name="Riley R."/>
            <person name="Tritt A."/>
            <person name="Adam C."/>
            <person name="Daum C."/>
            <person name="Floudas D."/>
            <person name="Sun H."/>
            <person name="Yadav J.S."/>
            <person name="Pangilinan J."/>
            <person name="Larsson K.H."/>
            <person name="Matsuura K."/>
            <person name="Barry K."/>
            <person name="Labutti K."/>
            <person name="Kuo R."/>
            <person name="Ohm R.A."/>
            <person name="Bhattacharya S.S."/>
            <person name="Shirouzu T."/>
            <person name="Yoshinaga Y."/>
            <person name="Martin F.M."/>
            <person name="Grigoriev I.V."/>
            <person name="Hibbett D.S."/>
        </authorList>
    </citation>
    <scope>NUCLEOTIDE SEQUENCE [LARGE SCALE GENOMIC DNA]</scope>
    <source>
        <strain evidence="7 8">HHB14362 ss-1</strain>
    </source>
</reference>
<name>A0A165RTV4_9AGAM</name>
<proteinExistence type="inferred from homology"/>
<keyword evidence="5" id="KW-0503">Monooxygenase</keyword>
<dbReference type="InterPro" id="IPR036188">
    <property type="entry name" value="FAD/NAD-bd_sf"/>
</dbReference>
<evidence type="ECO:0000256" key="1">
    <source>
        <dbReference type="ARBA" id="ARBA00007992"/>
    </source>
</evidence>
<keyword evidence="8" id="KW-1185">Reference proteome</keyword>
<dbReference type="InterPro" id="IPR002938">
    <property type="entry name" value="FAD-bd"/>
</dbReference>
<evidence type="ECO:0000256" key="5">
    <source>
        <dbReference type="ARBA" id="ARBA00023033"/>
    </source>
</evidence>
<dbReference type="Gene3D" id="3.50.50.60">
    <property type="entry name" value="FAD/NAD(P)-binding domain"/>
    <property type="match status" value="1"/>
</dbReference>
<dbReference type="STRING" id="1314782.A0A165RTV4"/>
<dbReference type="Proteomes" id="UP000076761">
    <property type="component" value="Unassembled WGS sequence"/>
</dbReference>
<keyword evidence="2" id="KW-0285">Flavoprotein</keyword>
<evidence type="ECO:0000259" key="6">
    <source>
        <dbReference type="Pfam" id="PF01494"/>
    </source>
</evidence>